<sequence>MVGDSRNGVFNLRIVNATLEDDADFQCQVGPKNFHKAIRANARLSVICKYWLHLVFL</sequence>
<evidence type="ECO:0008006" key="3">
    <source>
        <dbReference type="Google" id="ProtNLM"/>
    </source>
</evidence>
<proteinExistence type="predicted"/>
<dbReference type="InterPro" id="IPR036179">
    <property type="entry name" value="Ig-like_dom_sf"/>
</dbReference>
<keyword evidence="2" id="KW-1185">Reference proteome</keyword>
<dbReference type="AlphaFoldDB" id="A0AAW1DFS7"/>
<dbReference type="Proteomes" id="UP001461498">
    <property type="component" value="Unassembled WGS sequence"/>
</dbReference>
<protein>
    <recommendedName>
        <fullName evidence="3">Immunoglobulin V-set domain-containing protein</fullName>
    </recommendedName>
</protein>
<comment type="caution">
    <text evidence="1">The sequence shown here is derived from an EMBL/GenBank/DDBJ whole genome shotgun (WGS) entry which is preliminary data.</text>
</comment>
<gene>
    <name evidence="1" type="ORF">O3M35_004792</name>
</gene>
<dbReference type="Gene3D" id="2.60.40.10">
    <property type="entry name" value="Immunoglobulins"/>
    <property type="match status" value="1"/>
</dbReference>
<dbReference type="InterPro" id="IPR013783">
    <property type="entry name" value="Ig-like_fold"/>
</dbReference>
<name>A0AAW1DFS7_9HEMI</name>
<evidence type="ECO:0000313" key="2">
    <source>
        <dbReference type="Proteomes" id="UP001461498"/>
    </source>
</evidence>
<reference evidence="1 2" key="1">
    <citation type="submission" date="2022-12" db="EMBL/GenBank/DDBJ databases">
        <title>Chromosome-level genome assembly of true bugs.</title>
        <authorList>
            <person name="Ma L."/>
            <person name="Li H."/>
        </authorList>
    </citation>
    <scope>NUCLEOTIDE SEQUENCE [LARGE SCALE GENOMIC DNA]</scope>
    <source>
        <strain evidence="1">Lab_2022b</strain>
    </source>
</reference>
<organism evidence="1 2">
    <name type="scientific">Rhynocoris fuscipes</name>
    <dbReference type="NCBI Taxonomy" id="488301"/>
    <lineage>
        <taxon>Eukaryota</taxon>
        <taxon>Metazoa</taxon>
        <taxon>Ecdysozoa</taxon>
        <taxon>Arthropoda</taxon>
        <taxon>Hexapoda</taxon>
        <taxon>Insecta</taxon>
        <taxon>Pterygota</taxon>
        <taxon>Neoptera</taxon>
        <taxon>Paraneoptera</taxon>
        <taxon>Hemiptera</taxon>
        <taxon>Heteroptera</taxon>
        <taxon>Panheteroptera</taxon>
        <taxon>Cimicomorpha</taxon>
        <taxon>Reduviidae</taxon>
        <taxon>Harpactorinae</taxon>
        <taxon>Harpactorini</taxon>
        <taxon>Rhynocoris</taxon>
    </lineage>
</organism>
<dbReference type="EMBL" id="JAPXFL010000002">
    <property type="protein sequence ID" value="KAK9509901.1"/>
    <property type="molecule type" value="Genomic_DNA"/>
</dbReference>
<evidence type="ECO:0000313" key="1">
    <source>
        <dbReference type="EMBL" id="KAK9509901.1"/>
    </source>
</evidence>
<accession>A0AAW1DFS7</accession>
<dbReference type="SUPFAM" id="SSF48726">
    <property type="entry name" value="Immunoglobulin"/>
    <property type="match status" value="1"/>
</dbReference>